<dbReference type="GO" id="GO:0006623">
    <property type="term" value="P:protein targeting to vacuole"/>
    <property type="evidence" value="ECO:0007669"/>
    <property type="project" value="TreeGrafter"/>
</dbReference>
<accession>A0AAF3FIE6</accession>
<evidence type="ECO:0000256" key="3">
    <source>
        <dbReference type="ARBA" id="ARBA00023055"/>
    </source>
</evidence>
<sequence length="3311" mass="378047">MSLENKDYVLSAILIDFWDFPSNMLENVVAWVLNNYVGEYLENLNTDQLSFALLSGQLELENVPLKKSALQKFDVPLEVKSGVLGKLTLSIPLTRIRSEPWVLKLSDVLIIVGPRSKKRYDVETTEQTEQTKKEMMLNELEKKHCKKLFETMAITSAITDEQESWWGASIIATVVNNIQLILTNVHVRYEDDQTLPNGLSFICGIRIQKMTVQTTNHHWKPGFVEPQEGVNVFKKLELQGFSFYWNSNQTPAKNVSTIKDLQNLLSPEDAETNTYIVEPCSIELRMEKNSSKLPLKGNPPIPRFKFWLKQERIILELSRRQMSELRALNREWSRYERGRLHRKWRPVAGVAENAKEWWKFAYSRIIDERRKSNSRRTWSFALTRAHHLNAYARAYRRRLLVLISNESARKIQDAPPQSDPTRPTLGTEERTIMKQIERDDQYTFNELHVFRETVFRKLLREKEIELGLTPDEERTSGTDTPPEEQFENLESPVEEIALQSEPPKGQGVYGWITSFFTGKEQETAQEEPAFDFGHMDLQELKNVPPAFKEIEKQIEEEILDVLHHSWDDSTILRKDLLLAEVAMKLDKLTLRFVDVKLNTTLEERRVLAVDLMQVTSRVQLAPRTHTLNVSLNVHDAECAIQRLITTCKRHREESMHNFELNDSLMYSTNENTKVLLAIGRGTQSSDLSKPLFKMQYRRRSPRLIVRHIVEGTFRPISLICDENALNGIGSVFEDDPEIAFAQNAIAPLEELAETSCEPLQSNGNAPSIQLESHVFVDLNLPNICVVLRKKEWETERIKMDCPVEQFAKINIDDAHLSVISKEQFVNTVTLDVGHMDIQDMFEKTKTMQNTTYPLLSTKKTRDLKAASTSCPNLNTIPQSVETFSTSLPNEGFLNALSTLQLNAKHERFNVGASRKASGALKNPSTAIHRSRTEASIRCTIIDPRHPEFETKFNKKNCSIDVNMNEVEVGMNRRSWTAMMDFVGLLGVNEEDLTSPRLSSAHTDLQKTVSTDLMDIAVTKEPFLVACALHINTLRINMNYPGNGTRLGVISFQEFDLLNTIHLRDIREQLQISLSFLQMKITDRTPGYCNLYDERLILVSENALKPLPSVELNIEKFLGDVDLSRDHDLMIQLAVPKQMHLYYIHTHRYFCALMDFWMQFFELQDHVIKQKKKYVTEGPKTRVKLKVDIQSPASIVLPQNQLSDEVILLKATDIRISNTFKQSSSVLPIFRDSGVIVESDYDTRFANVDCLMDCIRANFSNLEVHEGKRIERIFFKEETDSSPLGRDVFEHFEFMVAKRSIFDERFDLVADLYRNLEGNLSKNFPDLTIITGIQGVTWQLSTDFYCLLRGFLQFNLADPLIPLPETIPIELLEKPDFSCEVGSENKYVTLSLRIFFDNMKVDLSVPSVCASNNGKVKQPQNNMISTGVFFNRKYEPFARSHLPSAKISFDVYIDGMAEFNLIAYNTQLEDKRKAPPGKGAPVVHNIITTPLASKSALPIDVMTEAAILFNKDQPPSVSLVLQGARVIVAPDFLFDAKDFILLSPEFVPPQIDSLTAEEPKKITALQPNNGVVDRLSTSVEPKQQTFDLKITLKATDLYFLENSWSVNSFALILSTEAVLKMNDHDGILQAALEISSTHVDWCLMDALDLTRSQCTNDFKLSIKLAPEEKEKMINGLPLLVSQRHVLEVEINNAIGKLSLRDTRVFQVVLESWLEHWKITQGTSSIPIQSFRVPGKPLEIAKALLSTNNNNFELWVLDDFRKDGCVPMLRCIFSDFMLEYSVERLVTSFTINLDYFNQRVYGWEPFIERWRILRLHLNQKEAIRSLELKTETKSTLDINLTQDFIQQVVHWKSRFVDVGLEFDRDEFRTQCSTRTRSDHLPYMLKNSTGSELSFTMQVDTFLSAPNTQQRPTTIKWLCVRENGEQDFEFPTKLLDYKARRNDSRQLIIRVDGWEECSPVNVDACGTYFRVVKAGESGRMNARLVIKVTMEKDGKKVVVVQSSIELHNSLPHQITIFNERKKAILTLDPTMTAPIPLKHAHTHFLVQPNCGWNFAELATVTWRNVRIPGEVVNQTVGLNSVEKGQYWLCYSIRREHYPEHEWLPGHSIWIVPALSILNLLPVDMEIRLQDLMYAIGTGKQLDVSAIDINRELTFFFTTDRMVTAKDYVLNKQTIGDGERKHIRLIDLQKRPLSVYAELKIIRGGAISIVFWVPYWIINKSGIPLVVKQAAAPCEAAGQMEEHERAKDKHPLMFSFSAEDCPTRCLVRVGLNYTTEKGYTPEFSPQVELSPGVQDVKLKLTHPTLPSLFYNIGIEVRAGTGRYKDTQVVLLTSRYILNNQSPLTLLVCHYDLTERSSEHIHLAPGCNLVWNENYENVRKLCVRRADVKHWSCPFRIDRVGSFHITMRDADETPRFVRVEVILSSAIFYVSFTDASYFPPPIQIENLSDVPVLYQQYSDNTTKQHLRTICKANSTVNYAWDDHAARDKLLLLQVYENRSHIYDPTMQGAGEPLIYENNLYIQFSKSFKNQNKAKKTEECELVLETMQKGKVMLNKQNRLNGNDANQHWKLCEDGCIENVGMNNRKIKKQRMVLDVLETAGNQLMMCERSDRRDKYQRWNILANGRICCNVAGMYITAGENEVYLSSPVDRPVEVNEDMIDVNQVWNIQRQRPGSGKLDVECFHSGPTLVVRITDRAQSGRPMPQSISMPLLSAKPSLAQMTKPQLSTEIAITMRSGIGISIVNSLQEELVYARFGDIVINASKIGDTFQMTGSVGVIQADNQLLNADRWQFIYCQAAMADDENYTLPENLPAGVPTTARPALKIEMNCTPMKHYDAFDCFRLKLCDFSVQLDELLLWKFIQFVQATDASQRIQPSALEMPPNTELDRPNPLASRKCYFGTLELDMGQIALSVATISKSGLPKDLRLLKQQFNIMLVSFENAGISLPPFRQLHYFETSSFLFELLKKFYFGIFFGTSIKQIIVLAELQKKVMNVAFYLDAFGNPAGFVTDLKDSFAGLFIEGDVRGFVSGVGYGVSNSISKVASSMAAGVGSLTFDEEHEAKRRHNMIRSHSSSTSTPLGHLYSGVKGLGMGFMGIITSIPTNTVQESKKNGLLAGTFRGVTKGVADMVTKPMQGIFDLVDGTASAVRELAAPLAIKRTSAGSRIRLPRVCVDLYHQLPPYQQLLAWAQIEMLRINGYNQRERLLDVEMVIEQVTMDEVQRQYVLISTEQCYVCKQLNGESWTVLKRLAYKHVKCIQERETVNYLYPVEIMEEEDYSRVKSYHIWCARKDVAERVTEKLAIAKNEYDHNKRTLKEDS</sequence>
<name>A0AAF3FIE6_9BILA</name>
<dbReference type="SUPFAM" id="SSF50370">
    <property type="entry name" value="Ricin B-like lectins"/>
    <property type="match status" value="1"/>
</dbReference>
<dbReference type="GO" id="GO:0006869">
    <property type="term" value="P:lipid transport"/>
    <property type="evidence" value="ECO:0007669"/>
    <property type="project" value="UniProtKB-KW"/>
</dbReference>
<dbReference type="PROSITE" id="PS50231">
    <property type="entry name" value="RICIN_B_LECTIN"/>
    <property type="match status" value="1"/>
</dbReference>
<dbReference type="Pfam" id="PF12624">
    <property type="entry name" value="VPS13_N"/>
    <property type="match status" value="1"/>
</dbReference>
<evidence type="ECO:0000259" key="5">
    <source>
        <dbReference type="Pfam" id="PF25036"/>
    </source>
</evidence>
<keyword evidence="3" id="KW-0445">Lipid transport</keyword>
<evidence type="ECO:0000259" key="4">
    <source>
        <dbReference type="Pfam" id="PF12624"/>
    </source>
</evidence>
<organism evidence="6 7">
    <name type="scientific">Mesorhabditis belari</name>
    <dbReference type="NCBI Taxonomy" id="2138241"/>
    <lineage>
        <taxon>Eukaryota</taxon>
        <taxon>Metazoa</taxon>
        <taxon>Ecdysozoa</taxon>
        <taxon>Nematoda</taxon>
        <taxon>Chromadorea</taxon>
        <taxon>Rhabditida</taxon>
        <taxon>Rhabditina</taxon>
        <taxon>Rhabditomorpha</taxon>
        <taxon>Rhabditoidea</taxon>
        <taxon>Rhabditidae</taxon>
        <taxon>Mesorhabditinae</taxon>
        <taxon>Mesorhabditis</taxon>
    </lineage>
</organism>
<comment type="similarity">
    <text evidence="1">Belongs to the VPS13 family.</text>
</comment>
<evidence type="ECO:0000313" key="6">
    <source>
        <dbReference type="Proteomes" id="UP000887575"/>
    </source>
</evidence>
<reference evidence="7" key="1">
    <citation type="submission" date="2024-02" db="UniProtKB">
        <authorList>
            <consortium name="WormBaseParasite"/>
        </authorList>
    </citation>
    <scope>IDENTIFICATION</scope>
</reference>
<dbReference type="Gene3D" id="2.80.10.50">
    <property type="match status" value="1"/>
</dbReference>
<feature type="domain" description="Vacuolar protein sorting-associated protein 13 VPS13 adaptor binding" evidence="5">
    <location>
        <begin position="1943"/>
        <end position="2477"/>
    </location>
</feature>
<dbReference type="WBParaSite" id="MBELARI_LOCUS5856.1">
    <property type="protein sequence ID" value="MBELARI_LOCUS5856.1"/>
    <property type="gene ID" value="MBELARI_LOCUS5856"/>
</dbReference>
<dbReference type="InterPro" id="IPR026854">
    <property type="entry name" value="VPS13_N"/>
</dbReference>
<proteinExistence type="inferred from homology"/>
<keyword evidence="6" id="KW-1185">Reference proteome</keyword>
<dbReference type="GO" id="GO:0045053">
    <property type="term" value="P:protein retention in Golgi apparatus"/>
    <property type="evidence" value="ECO:0007669"/>
    <property type="project" value="TreeGrafter"/>
</dbReference>
<dbReference type="PANTHER" id="PTHR16166:SF141">
    <property type="entry name" value="INTERMEMBRANE LIPID TRANSFER PROTEIN VPS13D"/>
    <property type="match status" value="1"/>
</dbReference>
<keyword evidence="2" id="KW-0813">Transport</keyword>
<dbReference type="Pfam" id="PF25036">
    <property type="entry name" value="VPS13_VAB"/>
    <property type="match status" value="1"/>
</dbReference>
<dbReference type="PANTHER" id="PTHR16166">
    <property type="entry name" value="VACUOLAR PROTEIN SORTING-ASSOCIATED PROTEIN VPS13"/>
    <property type="match status" value="1"/>
</dbReference>
<protein>
    <submittedName>
        <fullName evidence="7">Vacuolar protein sorting-associated protein 13D</fullName>
    </submittedName>
</protein>
<feature type="domain" description="Chorein N-terminal" evidence="4">
    <location>
        <begin position="24"/>
        <end position="876"/>
    </location>
</feature>
<dbReference type="GO" id="GO:0007005">
    <property type="term" value="P:mitochondrion organization"/>
    <property type="evidence" value="ECO:0007669"/>
    <property type="project" value="TreeGrafter"/>
</dbReference>
<evidence type="ECO:0000256" key="2">
    <source>
        <dbReference type="ARBA" id="ARBA00022448"/>
    </source>
</evidence>
<evidence type="ECO:0000256" key="1">
    <source>
        <dbReference type="ARBA" id="ARBA00006545"/>
    </source>
</evidence>
<dbReference type="InterPro" id="IPR009543">
    <property type="entry name" value="VPS13_VAB"/>
</dbReference>
<evidence type="ECO:0000313" key="7">
    <source>
        <dbReference type="WBParaSite" id="MBELARI_LOCUS5856.1"/>
    </source>
</evidence>
<dbReference type="InterPro" id="IPR035992">
    <property type="entry name" value="Ricin_B-like_lectins"/>
</dbReference>
<dbReference type="Proteomes" id="UP000887575">
    <property type="component" value="Unassembled WGS sequence"/>
</dbReference>
<dbReference type="InterPro" id="IPR026847">
    <property type="entry name" value="VPS13"/>
</dbReference>